<accession>A0A5J4J1S7</accession>
<evidence type="ECO:0000256" key="11">
    <source>
        <dbReference type="SAM" id="Phobius"/>
    </source>
</evidence>
<keyword evidence="6 11" id="KW-1133">Transmembrane helix</keyword>
<dbReference type="GO" id="GO:0015297">
    <property type="term" value="F:antiporter activity"/>
    <property type="evidence" value="ECO:0007669"/>
    <property type="project" value="UniProtKB-KW"/>
</dbReference>
<evidence type="ECO:0000256" key="10">
    <source>
        <dbReference type="ARBA" id="ARBA00023201"/>
    </source>
</evidence>
<dbReference type="AlphaFoldDB" id="A0A5J4J1S7"/>
<dbReference type="GO" id="GO:1902600">
    <property type="term" value="P:proton transmembrane transport"/>
    <property type="evidence" value="ECO:0007669"/>
    <property type="project" value="InterPro"/>
</dbReference>
<dbReference type="InterPro" id="IPR006153">
    <property type="entry name" value="Cation/H_exchanger_TM"/>
</dbReference>
<comment type="caution">
    <text evidence="13">The sequence shown here is derived from an EMBL/GenBank/DDBJ whole genome shotgun (WGS) entry which is preliminary data.</text>
</comment>
<feature type="transmembrane region" description="Helical" evidence="11">
    <location>
        <begin position="231"/>
        <end position="247"/>
    </location>
</feature>
<organism evidence="13 14">
    <name type="scientific">Weizmannia acidilactici</name>
    <dbReference type="NCBI Taxonomy" id="2607726"/>
    <lineage>
        <taxon>Bacteria</taxon>
        <taxon>Bacillati</taxon>
        <taxon>Bacillota</taxon>
        <taxon>Bacilli</taxon>
        <taxon>Bacillales</taxon>
        <taxon>Bacillaceae</taxon>
        <taxon>Heyndrickxia</taxon>
    </lineage>
</organism>
<keyword evidence="8" id="KW-0406">Ion transport</keyword>
<dbReference type="PANTHER" id="PTHR43562">
    <property type="entry name" value="NAPA-TYPE SODIUM/HYDROGEN ANTIPORTER"/>
    <property type="match status" value="1"/>
</dbReference>
<dbReference type="Pfam" id="PF00999">
    <property type="entry name" value="Na_H_Exchanger"/>
    <property type="match status" value="1"/>
</dbReference>
<evidence type="ECO:0000256" key="6">
    <source>
        <dbReference type="ARBA" id="ARBA00022989"/>
    </source>
</evidence>
<feature type="transmembrane region" description="Helical" evidence="11">
    <location>
        <begin position="352"/>
        <end position="372"/>
    </location>
</feature>
<keyword evidence="5 11" id="KW-0812">Transmembrane</keyword>
<feature type="transmembrane region" description="Helical" evidence="11">
    <location>
        <begin position="173"/>
        <end position="195"/>
    </location>
</feature>
<dbReference type="EMBL" id="BKZQ01000002">
    <property type="protein sequence ID" value="GER68896.1"/>
    <property type="molecule type" value="Genomic_DNA"/>
</dbReference>
<feature type="transmembrane region" description="Helical" evidence="11">
    <location>
        <begin position="207"/>
        <end position="225"/>
    </location>
</feature>
<keyword evidence="3" id="KW-0813">Transport</keyword>
<evidence type="ECO:0000313" key="14">
    <source>
        <dbReference type="Proteomes" id="UP000391919"/>
    </source>
</evidence>
<feature type="domain" description="Cation/H+ exchanger transmembrane" evidence="12">
    <location>
        <begin position="8"/>
        <end position="372"/>
    </location>
</feature>
<keyword evidence="14" id="KW-1185">Reference proteome</keyword>
<evidence type="ECO:0000256" key="4">
    <source>
        <dbReference type="ARBA" id="ARBA00022449"/>
    </source>
</evidence>
<dbReference type="Gene3D" id="1.20.1530.20">
    <property type="match status" value="1"/>
</dbReference>
<evidence type="ECO:0000256" key="8">
    <source>
        <dbReference type="ARBA" id="ARBA00023065"/>
    </source>
</evidence>
<feature type="transmembrane region" description="Helical" evidence="11">
    <location>
        <begin position="85"/>
        <end position="105"/>
    </location>
</feature>
<dbReference type="GO" id="GO:0016020">
    <property type="term" value="C:membrane"/>
    <property type="evidence" value="ECO:0007669"/>
    <property type="project" value="UniProtKB-SubCell"/>
</dbReference>
<comment type="subcellular location">
    <subcellularLocation>
        <location evidence="1">Membrane</location>
        <topology evidence="1">Multi-pass membrane protein</topology>
    </subcellularLocation>
</comment>
<evidence type="ECO:0000259" key="12">
    <source>
        <dbReference type="Pfam" id="PF00999"/>
    </source>
</evidence>
<dbReference type="PANTHER" id="PTHR43562:SF3">
    <property type="entry name" value="SODIUM ION_PROTON EXCHANGER (EUROFUNG)"/>
    <property type="match status" value="1"/>
</dbReference>
<dbReference type="GO" id="GO:0006814">
    <property type="term" value="P:sodium ion transport"/>
    <property type="evidence" value="ECO:0007669"/>
    <property type="project" value="UniProtKB-KW"/>
</dbReference>
<feature type="transmembrane region" description="Helical" evidence="11">
    <location>
        <begin position="259"/>
        <end position="279"/>
    </location>
</feature>
<sequence>MFILQLALILFVSKIAGDISVRLGQPSVVGKLVAGIVIGPSVLGLVHDSELLSEMSRIGVILLMFLAGLETDLDEFKKSAKSSILVGSVGVAFPLVFGALAGRLLGLDWLGAAFLGLLLSATSVSISVQTLKELGKLKSKEGMVVLGAAVIDDVLVMVALAFLMSLAGGDTNLGIVLLKKAVFFFIAIFAAWKVVPWLLGKLPYLKVTEPLLSGSFIICFLFAYFSETAGVAAIIGAYITGIAISTTKYQEKVFHKTETVSYSIFVPVFFTSIGIQTELEGTGPFLGMMAILIIVAVLTKIAGGGLGARWAKFSWEDSLGIGSAMVSRGEVALIIAGIGLEEKLLSGDWFTVLVMVVLVTTIVTPVMMKFFFRGKQEAVSVEDLKKSDVQADAYTGFPPNNIDKNK</sequence>
<feature type="transmembrane region" description="Helical" evidence="11">
    <location>
        <begin position="319"/>
        <end position="340"/>
    </location>
</feature>
<evidence type="ECO:0000256" key="7">
    <source>
        <dbReference type="ARBA" id="ARBA00023053"/>
    </source>
</evidence>
<evidence type="ECO:0000256" key="3">
    <source>
        <dbReference type="ARBA" id="ARBA00022448"/>
    </source>
</evidence>
<dbReference type="RefSeq" id="WP_151680546.1">
    <property type="nucleotide sequence ID" value="NZ_BKZP01000008.1"/>
</dbReference>
<proteinExistence type="inferred from homology"/>
<dbReference type="Proteomes" id="UP000391919">
    <property type="component" value="Unassembled WGS sequence"/>
</dbReference>
<evidence type="ECO:0000256" key="2">
    <source>
        <dbReference type="ARBA" id="ARBA00005551"/>
    </source>
</evidence>
<keyword evidence="7" id="KW-0915">Sodium</keyword>
<comment type="similarity">
    <text evidence="2">Belongs to the monovalent cation:proton antiporter 2 (CPA2) transporter (TC 2.A.37) family.</text>
</comment>
<gene>
    <name evidence="13" type="primary">napA</name>
    <name evidence="13" type="ORF">BpJC7_01990</name>
</gene>
<evidence type="ECO:0000256" key="5">
    <source>
        <dbReference type="ARBA" id="ARBA00022692"/>
    </source>
</evidence>
<keyword evidence="9 11" id="KW-0472">Membrane</keyword>
<name>A0A5J4J1S7_9BACI</name>
<feature type="transmembrane region" description="Helical" evidence="11">
    <location>
        <begin position="285"/>
        <end position="307"/>
    </location>
</feature>
<keyword evidence="10" id="KW-0739">Sodium transport</keyword>
<reference evidence="13 14" key="1">
    <citation type="submission" date="2019-09" db="EMBL/GenBank/DDBJ databases">
        <title>Draft genome sequence of Bacillus sp. JC-7.</title>
        <authorList>
            <person name="Tanaka N."/>
            <person name="Shiwa Y."/>
            <person name="Fujita N."/>
            <person name="Tanasupawat S."/>
        </authorList>
    </citation>
    <scope>NUCLEOTIDE SEQUENCE [LARGE SCALE GENOMIC DNA]</scope>
    <source>
        <strain evidence="13 14">JC-7</strain>
    </source>
</reference>
<feature type="transmembrane region" description="Helical" evidence="11">
    <location>
        <begin position="111"/>
        <end position="131"/>
    </location>
</feature>
<evidence type="ECO:0000313" key="13">
    <source>
        <dbReference type="EMBL" id="GER68896.1"/>
    </source>
</evidence>
<protein>
    <submittedName>
        <fullName evidence="13">Na+/H+ antiporter GerT</fullName>
    </submittedName>
</protein>
<evidence type="ECO:0000256" key="9">
    <source>
        <dbReference type="ARBA" id="ARBA00023136"/>
    </source>
</evidence>
<evidence type="ECO:0000256" key="1">
    <source>
        <dbReference type="ARBA" id="ARBA00004141"/>
    </source>
</evidence>
<dbReference type="InterPro" id="IPR038770">
    <property type="entry name" value="Na+/solute_symporter_sf"/>
</dbReference>
<feature type="transmembrane region" description="Helical" evidence="11">
    <location>
        <begin position="143"/>
        <end position="167"/>
    </location>
</feature>
<keyword evidence="4" id="KW-0050">Antiport</keyword>